<accession>A0A2N0RC58</accession>
<keyword evidence="3 7" id="KW-0479">Metal-binding</keyword>
<evidence type="ECO:0000256" key="2">
    <source>
        <dbReference type="ARBA" id="ARBA00022617"/>
    </source>
</evidence>
<dbReference type="Gene3D" id="1.10.630.10">
    <property type="entry name" value="Cytochrome P450"/>
    <property type="match status" value="1"/>
</dbReference>
<dbReference type="Proteomes" id="UP000232688">
    <property type="component" value="Unassembled WGS sequence"/>
</dbReference>
<keyword evidence="2 7" id="KW-0349">Heme</keyword>
<keyword evidence="6 8" id="KW-0503">Monooxygenase</keyword>
<comment type="cofactor">
    <cofactor evidence="7">
        <name>heme</name>
        <dbReference type="ChEBI" id="CHEBI:30413"/>
    </cofactor>
</comment>
<reference evidence="9 10" key="1">
    <citation type="submission" date="2017-10" db="EMBL/GenBank/DDBJ databases">
        <title>Extensive intraspecific genome diversity in a model arbuscular mycorrhizal fungus.</title>
        <authorList>
            <person name="Chen E.C.H."/>
            <person name="Morin E."/>
            <person name="Baudet D."/>
            <person name="Noel J."/>
            <person name="Ndikumana S."/>
            <person name="Charron P."/>
            <person name="St-Onge C."/>
            <person name="Giorgi J."/>
            <person name="Grigoriev I.V."/>
            <person name="Roux C."/>
            <person name="Martin F.M."/>
            <person name="Corradi N."/>
        </authorList>
    </citation>
    <scope>NUCLEOTIDE SEQUENCE [LARGE SCALE GENOMIC DNA]</scope>
    <source>
        <strain evidence="9 10">A1</strain>
    </source>
</reference>
<evidence type="ECO:0000256" key="6">
    <source>
        <dbReference type="ARBA" id="ARBA00023033"/>
    </source>
</evidence>
<protein>
    <submittedName>
        <fullName evidence="9">Cytochrome P450</fullName>
    </submittedName>
</protein>
<evidence type="ECO:0000256" key="3">
    <source>
        <dbReference type="ARBA" id="ARBA00022723"/>
    </source>
</evidence>
<evidence type="ECO:0000256" key="5">
    <source>
        <dbReference type="ARBA" id="ARBA00023004"/>
    </source>
</evidence>
<comment type="caution">
    <text evidence="9">The sequence shown here is derived from an EMBL/GenBank/DDBJ whole genome shotgun (WGS) entry which is preliminary data.</text>
</comment>
<dbReference type="GO" id="GO:0004497">
    <property type="term" value="F:monooxygenase activity"/>
    <property type="evidence" value="ECO:0007669"/>
    <property type="project" value="UniProtKB-KW"/>
</dbReference>
<dbReference type="InterPro" id="IPR002401">
    <property type="entry name" value="Cyt_P450_E_grp-I"/>
</dbReference>
<keyword evidence="5 7" id="KW-0408">Iron</keyword>
<proteinExistence type="inferred from homology"/>
<evidence type="ECO:0000256" key="1">
    <source>
        <dbReference type="ARBA" id="ARBA00010617"/>
    </source>
</evidence>
<dbReference type="VEuPathDB" id="FungiDB:FUN_006266"/>
<name>A0A2N0RC58_9GLOM</name>
<dbReference type="VEuPathDB" id="FungiDB:RhiirA1_539538"/>
<dbReference type="PANTHER" id="PTHR24291:SF50">
    <property type="entry name" value="BIFUNCTIONAL ALBAFLAVENONE MONOOXYGENASE_TERPENE SYNTHASE"/>
    <property type="match status" value="1"/>
</dbReference>
<dbReference type="VEuPathDB" id="FungiDB:RhiirFUN_010079"/>
<evidence type="ECO:0000313" key="9">
    <source>
        <dbReference type="EMBL" id="PKC60897.1"/>
    </source>
</evidence>
<dbReference type="InterPro" id="IPR001128">
    <property type="entry name" value="Cyt_P450"/>
</dbReference>
<dbReference type="PRINTS" id="PR00463">
    <property type="entry name" value="EP450I"/>
</dbReference>
<evidence type="ECO:0000256" key="8">
    <source>
        <dbReference type="RuleBase" id="RU000461"/>
    </source>
</evidence>
<gene>
    <name evidence="9" type="ORF">RhiirA1_539538</name>
</gene>
<dbReference type="GO" id="GO:0020037">
    <property type="term" value="F:heme binding"/>
    <property type="evidence" value="ECO:0007669"/>
    <property type="project" value="InterPro"/>
</dbReference>
<comment type="similarity">
    <text evidence="1 8">Belongs to the cytochrome P450 family.</text>
</comment>
<dbReference type="PANTHER" id="PTHR24291">
    <property type="entry name" value="CYTOCHROME P450 FAMILY 4"/>
    <property type="match status" value="1"/>
</dbReference>
<dbReference type="PROSITE" id="PS00086">
    <property type="entry name" value="CYTOCHROME_P450"/>
    <property type="match status" value="1"/>
</dbReference>
<dbReference type="SUPFAM" id="SSF48264">
    <property type="entry name" value="Cytochrome P450"/>
    <property type="match status" value="1"/>
</dbReference>
<evidence type="ECO:0000313" key="10">
    <source>
        <dbReference type="Proteomes" id="UP000232688"/>
    </source>
</evidence>
<sequence length="486" mass="56389">MVGLIFFAIILVIIYKYALKKNKKPEGFEDVLFISGLPVAWAYFRQRNYDEIGDLIHKLSGGHDFYFSFIGQFTYVNIASPEYAKILLTQSEDVAPKTEQNPTSNLYKFFGNGLSFSNGDIWRTYRKLATPAFNNALSPEMVGETTLDLISFIQQNLNRPIDVFEIMQRTTIEVLGKLAFGYKFGCLESEETPHIIKVYKYVISTIVSPYRRVFRWISKLPIESNKKFMNAIEEFDGFIFDIIETKRNEIKKNLYNKGHDLLTSMLELGEQEGINTDVKQLRDEMVNFFVAGHDTTSMSLSVSLYYLAKYPEMQEKARAEVISILGNFPNTLPNSDQLKELKYVSAIIKESLRIHPPVPVITFRKLKKPVKIDKYTLPINTTLLVNAWQIHHDPKYWENPKQYNPERFLNNEKRHPFAWIPFSAGPRNCIGQNFSLMEQKVIISMLLLKYNWTLPKNSINKDKLLLAPQFLLRPVDLKLVFTERIN</sequence>
<dbReference type="InterPro" id="IPR017972">
    <property type="entry name" value="Cyt_P450_CS"/>
</dbReference>
<dbReference type="Pfam" id="PF00067">
    <property type="entry name" value="p450"/>
    <property type="match status" value="1"/>
</dbReference>
<organism evidence="9 10">
    <name type="scientific">Rhizophagus irregularis</name>
    <dbReference type="NCBI Taxonomy" id="588596"/>
    <lineage>
        <taxon>Eukaryota</taxon>
        <taxon>Fungi</taxon>
        <taxon>Fungi incertae sedis</taxon>
        <taxon>Mucoromycota</taxon>
        <taxon>Glomeromycotina</taxon>
        <taxon>Glomeromycetes</taxon>
        <taxon>Glomerales</taxon>
        <taxon>Glomeraceae</taxon>
        <taxon>Rhizophagus</taxon>
    </lineage>
</organism>
<dbReference type="GO" id="GO:0016705">
    <property type="term" value="F:oxidoreductase activity, acting on paired donors, with incorporation or reduction of molecular oxygen"/>
    <property type="evidence" value="ECO:0007669"/>
    <property type="project" value="InterPro"/>
</dbReference>
<dbReference type="InterPro" id="IPR036396">
    <property type="entry name" value="Cyt_P450_sf"/>
</dbReference>
<evidence type="ECO:0000256" key="4">
    <source>
        <dbReference type="ARBA" id="ARBA00023002"/>
    </source>
</evidence>
<evidence type="ECO:0000256" key="7">
    <source>
        <dbReference type="PIRSR" id="PIRSR602401-1"/>
    </source>
</evidence>
<dbReference type="AlphaFoldDB" id="A0A2N0RC58"/>
<dbReference type="PRINTS" id="PR00385">
    <property type="entry name" value="P450"/>
</dbReference>
<dbReference type="EMBL" id="LLXH01001072">
    <property type="protein sequence ID" value="PKC60897.1"/>
    <property type="molecule type" value="Genomic_DNA"/>
</dbReference>
<feature type="binding site" description="axial binding residue" evidence="7">
    <location>
        <position position="429"/>
    </location>
    <ligand>
        <name>heme</name>
        <dbReference type="ChEBI" id="CHEBI:30413"/>
    </ligand>
    <ligandPart>
        <name>Fe</name>
        <dbReference type="ChEBI" id="CHEBI:18248"/>
    </ligandPart>
</feature>
<dbReference type="GO" id="GO:0005506">
    <property type="term" value="F:iron ion binding"/>
    <property type="evidence" value="ECO:0007669"/>
    <property type="project" value="InterPro"/>
</dbReference>
<dbReference type="InterPro" id="IPR050196">
    <property type="entry name" value="Cytochrome_P450_Monoox"/>
</dbReference>
<keyword evidence="4 8" id="KW-0560">Oxidoreductase</keyword>
<reference evidence="9 10" key="2">
    <citation type="submission" date="2017-10" db="EMBL/GenBank/DDBJ databases">
        <title>Genome analyses suggest a sexual origin of heterokaryosis in a supposedly ancient asexual fungus.</title>
        <authorList>
            <person name="Corradi N."/>
            <person name="Sedzielewska K."/>
            <person name="Noel J."/>
            <person name="Charron P."/>
            <person name="Farinelli L."/>
            <person name="Marton T."/>
            <person name="Kruger M."/>
            <person name="Pelin A."/>
            <person name="Brachmann A."/>
            <person name="Corradi N."/>
        </authorList>
    </citation>
    <scope>NUCLEOTIDE SEQUENCE [LARGE SCALE GENOMIC DNA]</scope>
    <source>
        <strain evidence="9 10">A1</strain>
    </source>
</reference>